<dbReference type="PANTHER" id="PTHR47738:SF1">
    <property type="entry name" value="NITROGEN REGULATORY PROTEIN"/>
    <property type="match status" value="1"/>
</dbReference>
<dbReference type="PROSITE" id="PS51094">
    <property type="entry name" value="PTS_EIIA_TYPE_2"/>
    <property type="match status" value="1"/>
</dbReference>
<dbReference type="GO" id="GO:0030295">
    <property type="term" value="F:protein kinase activator activity"/>
    <property type="evidence" value="ECO:0007669"/>
    <property type="project" value="TreeGrafter"/>
</dbReference>
<evidence type="ECO:0000313" key="3">
    <source>
        <dbReference type="Proteomes" id="UP000282438"/>
    </source>
</evidence>
<dbReference type="InterPro" id="IPR002178">
    <property type="entry name" value="PTS_EIIA_type-2_dom"/>
</dbReference>
<dbReference type="PANTHER" id="PTHR47738">
    <property type="entry name" value="PTS SYSTEM FRUCTOSE-LIKE EIIA COMPONENT-RELATED"/>
    <property type="match status" value="1"/>
</dbReference>
<evidence type="ECO:0000313" key="2">
    <source>
        <dbReference type="EMBL" id="AZN37196.1"/>
    </source>
</evidence>
<dbReference type="OrthoDB" id="95460at2"/>
<dbReference type="NCBIfam" id="TIGR01419">
    <property type="entry name" value="nitro_reg_IIA"/>
    <property type="match status" value="1"/>
</dbReference>
<gene>
    <name evidence="2" type="primary">ptsN</name>
    <name evidence="2" type="ORF">EJO50_12310</name>
</gene>
<dbReference type="Pfam" id="PF00359">
    <property type="entry name" value="PTS_EIIA_2"/>
    <property type="match status" value="1"/>
</dbReference>
<accession>A0A3S8ZUR2</accession>
<dbReference type="CDD" id="cd00211">
    <property type="entry name" value="PTS_IIA_fru"/>
    <property type="match status" value="1"/>
</dbReference>
<dbReference type="PROSITE" id="PS00372">
    <property type="entry name" value="PTS_EIIA_TYPE_2_HIS"/>
    <property type="match status" value="1"/>
</dbReference>
<organism evidence="2 3">
    <name type="scientific">Iodobacter ciconiae</name>
    <dbReference type="NCBI Taxonomy" id="2496266"/>
    <lineage>
        <taxon>Bacteria</taxon>
        <taxon>Pseudomonadati</taxon>
        <taxon>Pseudomonadota</taxon>
        <taxon>Betaproteobacteria</taxon>
        <taxon>Neisseriales</taxon>
        <taxon>Chitinibacteraceae</taxon>
        <taxon>Iodobacter</taxon>
    </lineage>
</organism>
<dbReference type="AlphaFoldDB" id="A0A3S8ZUR2"/>
<reference evidence="2 3" key="1">
    <citation type="submission" date="2018-12" db="EMBL/GenBank/DDBJ databases">
        <title>Complete genome sequence of Iodobacter sp. H11R3.</title>
        <authorList>
            <person name="Bae J.-W."/>
        </authorList>
    </citation>
    <scope>NUCLEOTIDE SEQUENCE [LARGE SCALE GENOMIC DNA]</scope>
    <source>
        <strain evidence="2 3">H11R3</strain>
    </source>
</reference>
<dbReference type="RefSeq" id="WP_125974572.1">
    <property type="nucleotide sequence ID" value="NZ_CP034433.1"/>
</dbReference>
<dbReference type="GO" id="GO:0008982">
    <property type="term" value="F:protein-N(PI)-phosphohistidine-sugar phosphotransferase activity"/>
    <property type="evidence" value="ECO:0007669"/>
    <property type="project" value="InterPro"/>
</dbReference>
<dbReference type="GO" id="GO:0009401">
    <property type="term" value="P:phosphoenolpyruvate-dependent sugar phosphotransferase system"/>
    <property type="evidence" value="ECO:0007669"/>
    <property type="project" value="InterPro"/>
</dbReference>
<dbReference type="InterPro" id="IPR016152">
    <property type="entry name" value="PTrfase/Anion_transptr"/>
</dbReference>
<dbReference type="Gene3D" id="3.40.930.10">
    <property type="entry name" value="Mannitol-specific EII, Chain A"/>
    <property type="match status" value="1"/>
</dbReference>
<dbReference type="SUPFAM" id="SSF55804">
    <property type="entry name" value="Phoshotransferase/anion transport protein"/>
    <property type="match status" value="1"/>
</dbReference>
<feature type="domain" description="PTS EIIA type-2" evidence="1">
    <location>
        <begin position="6"/>
        <end position="149"/>
    </location>
</feature>
<sequence length="157" mass="17129">MSLIAQILPSGNVFLDMEVSSKKRIFEQVGIVFENSHGIARSVIFDSLFAREKLGSTGLGQGVAIPHGRIKGLKEATGAFVRLDEPIPYDAPDGKPVSLVFVLLVPAHATDLHLQILSELAQLFSDKVLRESLLAATEPGQIWKLISTWEPYASDFS</sequence>
<name>A0A3S8ZUR2_9NEIS</name>
<protein>
    <submittedName>
        <fullName evidence="2">PTS IIA-like nitrogen-regulatory protein PtsN</fullName>
    </submittedName>
</protein>
<evidence type="ECO:0000259" key="1">
    <source>
        <dbReference type="PROSITE" id="PS51094"/>
    </source>
</evidence>
<dbReference type="InterPro" id="IPR006320">
    <property type="entry name" value="PTS_Nitro_regul"/>
</dbReference>
<dbReference type="Proteomes" id="UP000282438">
    <property type="component" value="Chromosome"/>
</dbReference>
<dbReference type="KEGG" id="iod:EJO50_12310"/>
<dbReference type="EMBL" id="CP034433">
    <property type="protein sequence ID" value="AZN37196.1"/>
    <property type="molecule type" value="Genomic_DNA"/>
</dbReference>
<proteinExistence type="predicted"/>
<keyword evidence="3" id="KW-1185">Reference proteome</keyword>
<dbReference type="InterPro" id="IPR051541">
    <property type="entry name" value="PTS_SugarTrans_NitroReg"/>
</dbReference>